<feature type="active site" evidence="13">
    <location>
        <position position="154"/>
    </location>
</feature>
<keyword evidence="4 13" id="KW-0808">Transferase</keyword>
<dbReference type="Ensembl" id="ENSBIXT00005038610.1">
    <property type="protein sequence ID" value="ENSBIXP00005023668.1"/>
    <property type="gene ID" value="ENSBIXG00005026377.1"/>
</dbReference>
<evidence type="ECO:0000256" key="12">
    <source>
        <dbReference type="ARBA" id="ARBA00060360"/>
    </source>
</evidence>
<dbReference type="Ensembl" id="ENSBIXT00000022973.1">
    <property type="protein sequence ID" value="ENSBIXP00000012835.1"/>
    <property type="gene ID" value="ENSBIXG00000006358.1"/>
</dbReference>
<keyword evidence="15" id="KW-1185">Reference proteome</keyword>
<evidence type="ECO:0000256" key="9">
    <source>
        <dbReference type="ARBA" id="ARBA00039681"/>
    </source>
</evidence>
<evidence type="ECO:0000313" key="14">
    <source>
        <dbReference type="Ensembl" id="ENSBIXP00000012835.1"/>
    </source>
</evidence>
<dbReference type="OMA" id="HYAFKYA"/>
<dbReference type="GO" id="GO:0016428">
    <property type="term" value="F:tRNA (cytidine-5-)-methyltransferase activity"/>
    <property type="evidence" value="ECO:0007669"/>
    <property type="project" value="Ensembl"/>
</dbReference>
<organism evidence="14 15">
    <name type="scientific">Bos indicus x Bos taurus</name>
    <name type="common">Hybrid cattle</name>
    <dbReference type="NCBI Taxonomy" id="30522"/>
    <lineage>
        <taxon>Eukaryota</taxon>
        <taxon>Metazoa</taxon>
        <taxon>Chordata</taxon>
        <taxon>Craniata</taxon>
        <taxon>Vertebrata</taxon>
        <taxon>Euteleostomi</taxon>
        <taxon>Mammalia</taxon>
        <taxon>Eutheria</taxon>
        <taxon>Laurasiatheria</taxon>
        <taxon>Artiodactyla</taxon>
        <taxon>Ruminantia</taxon>
        <taxon>Pecora</taxon>
        <taxon>Bovidae</taxon>
        <taxon>Bovinae</taxon>
        <taxon>Bos</taxon>
    </lineage>
</organism>
<evidence type="ECO:0000256" key="8">
    <source>
        <dbReference type="ARBA" id="ARBA00039081"/>
    </source>
</evidence>
<dbReference type="InterPro" id="IPR029063">
    <property type="entry name" value="SAM-dependent_MTases_sf"/>
</dbReference>
<evidence type="ECO:0000256" key="6">
    <source>
        <dbReference type="ARBA" id="ARBA00022694"/>
    </source>
</evidence>
<dbReference type="GO" id="GO:0005634">
    <property type="term" value="C:nucleus"/>
    <property type="evidence" value="ECO:0007669"/>
    <property type="project" value="TreeGrafter"/>
</dbReference>
<dbReference type="NCBIfam" id="TIGR00675">
    <property type="entry name" value="dcm"/>
    <property type="match status" value="1"/>
</dbReference>
<dbReference type="PROSITE" id="PS51679">
    <property type="entry name" value="SAM_MT_C5"/>
    <property type="match status" value="1"/>
</dbReference>
<evidence type="ECO:0000313" key="16">
    <source>
        <dbReference type="Proteomes" id="UP000429181"/>
    </source>
</evidence>
<reference evidence="15 16" key="1">
    <citation type="submission" date="2018-11" db="EMBL/GenBank/DDBJ databases">
        <title>Haplotype-resolved cattle genomes.</title>
        <authorList>
            <person name="Low W.Y."/>
            <person name="Tearle R."/>
            <person name="Bickhart D.M."/>
            <person name="Rosen B.D."/>
            <person name="Koren S."/>
            <person name="Rhie A."/>
            <person name="Hiendleder S."/>
            <person name="Phillippy A.M."/>
            <person name="Smith T.P.L."/>
            <person name="Williams J.L."/>
        </authorList>
    </citation>
    <scope>NUCLEOTIDE SEQUENCE [LARGE SCALE GENOMIC DNA]</scope>
</reference>
<dbReference type="PROSITE" id="PS00095">
    <property type="entry name" value="C5_MTASE_2"/>
    <property type="match status" value="1"/>
</dbReference>
<dbReference type="GO" id="GO:0030488">
    <property type="term" value="P:tRNA methylation"/>
    <property type="evidence" value="ECO:0007669"/>
    <property type="project" value="Ensembl"/>
</dbReference>
<evidence type="ECO:0000256" key="11">
    <source>
        <dbReference type="ARBA" id="ARBA00051702"/>
    </source>
</evidence>
<protein>
    <recommendedName>
        <fullName evidence="9">tRNA (cytosine(38)-C(5))-methyltransferase</fullName>
        <ecNumber evidence="8">2.1.1.204</ecNumber>
    </recommendedName>
    <alternativeName>
        <fullName evidence="10">DNA (cytosine-5)-methyltransferase-like protein 2</fullName>
    </alternativeName>
</protein>
<evidence type="ECO:0000256" key="13">
    <source>
        <dbReference type="PROSITE-ProRule" id="PRU01016"/>
    </source>
</evidence>
<evidence type="ECO:0000256" key="1">
    <source>
        <dbReference type="ARBA" id="ARBA00004496"/>
    </source>
</evidence>
<dbReference type="GO" id="GO:0003723">
    <property type="term" value="F:RNA binding"/>
    <property type="evidence" value="ECO:0007669"/>
    <property type="project" value="UniProtKB-KW"/>
</dbReference>
<dbReference type="STRING" id="30522.A0A4W2CM40"/>
<comment type="function">
    <text evidence="12">Specifically methylates cytosine 38 in the anticodon loop of tRNA(Asp). Has higher activity on tRNA(Asp) modified with queuosine at position 34.</text>
</comment>
<keyword evidence="5 13" id="KW-0949">S-adenosyl-L-methionine</keyword>
<comment type="subcellular location">
    <subcellularLocation>
        <location evidence="1">Cytoplasm</location>
    </subcellularLocation>
</comment>
<dbReference type="FunFam" id="3.90.120.10:FF:000005">
    <property type="entry name" value="tRNA (Cytosine(38)-C(5))-methyltransferase isoform X1"/>
    <property type="match status" value="1"/>
</dbReference>
<comment type="catalytic activity">
    <reaction evidence="11">
        <text>cytidine(38) in tRNA + S-adenosyl-L-methionine = 5-methylcytidine(38) in tRNA + S-adenosyl-L-homocysteine + H(+)</text>
        <dbReference type="Rhea" id="RHEA:42956"/>
        <dbReference type="Rhea" id="RHEA-COMP:10299"/>
        <dbReference type="Rhea" id="RHEA-COMP:10300"/>
        <dbReference type="ChEBI" id="CHEBI:15378"/>
        <dbReference type="ChEBI" id="CHEBI:57856"/>
        <dbReference type="ChEBI" id="CHEBI:59789"/>
        <dbReference type="ChEBI" id="CHEBI:74483"/>
        <dbReference type="ChEBI" id="CHEBI:82748"/>
        <dbReference type="EC" id="2.1.1.204"/>
    </reaction>
    <physiologicalReaction direction="left-to-right" evidence="11">
        <dbReference type="Rhea" id="RHEA:42957"/>
    </physiologicalReaction>
</comment>
<dbReference type="EC" id="2.1.1.204" evidence="8"/>
<gene>
    <name evidence="14" type="primary">TRDMT1</name>
</gene>
<dbReference type="GO" id="GO:0005737">
    <property type="term" value="C:cytoplasm"/>
    <property type="evidence" value="ECO:0007669"/>
    <property type="project" value="UniProtKB-SubCell"/>
</dbReference>
<accession>A0A4W2CM40</accession>
<keyword evidence="7" id="KW-0694">RNA-binding</keyword>
<dbReference type="Gene3D" id="3.40.50.150">
    <property type="entry name" value="Vaccinia Virus protein VP39"/>
    <property type="match status" value="1"/>
</dbReference>
<evidence type="ECO:0000313" key="15">
    <source>
        <dbReference type="Proteomes" id="UP000314981"/>
    </source>
</evidence>
<evidence type="ECO:0000256" key="3">
    <source>
        <dbReference type="ARBA" id="ARBA00022603"/>
    </source>
</evidence>
<name>A0A4W2CM40_BOBOX</name>
<sequence length="466" mass="52716">MWSRSSGWSSADLRCRGRRTSCGRRTRTRTWWTWLQRVVVDWATAVARTGSGRRGEREGAVGVGRGSAAASLARGHRSESGRGQDPARGAVFITALESCIPAQVVAAVDVNTVANEVYKYNFPHTQLLAKTIEGITLEEFDRLSFNMILMSPPCQPFTRIGLQGDVTDPRTNSFLHILDILPRLQKLPKYILLENVKGFEMSSTRDLLIQTIENCGFQYQEFLLSPTSLGIPNSRLRYFLIAKLQPEPFPFQAPGQVLMEFPKTESEHPPKYAINAEKKTEEKKTGPKICFDSSTQCSGKEAILFKLETAGEIDRKHQQDSDLSVRMLKDFLEDDIDKHSFFLPPKSLLRYALLLDIVKPTSRRSMCFTKGYGRYIEGTGSVLQTTEDVQIENIYKSLTSLSQEEKIMRLSMLQLRFFTPKEIANLLGFPPEFGFPEMTTVKQRYRLLGNSLNVHVVAKLIKILCD</sequence>
<keyword evidence="3 13" id="KW-0489">Methyltransferase</keyword>
<dbReference type="InterPro" id="IPR031303">
    <property type="entry name" value="C5_meth_CS"/>
</dbReference>
<dbReference type="Proteomes" id="UP000314981">
    <property type="component" value="Chromosome 13"/>
</dbReference>
<evidence type="ECO:0000256" key="4">
    <source>
        <dbReference type="ARBA" id="ARBA00022679"/>
    </source>
</evidence>
<dbReference type="FunFam" id="3.40.50.150:FF:000285">
    <property type="entry name" value="tRNA (cytosine(38)-C(5))-methyltransferase"/>
    <property type="match status" value="1"/>
</dbReference>
<dbReference type="Gene3D" id="3.90.120.10">
    <property type="entry name" value="DNA Methylase, subunit A, domain 2"/>
    <property type="match status" value="1"/>
</dbReference>
<dbReference type="PANTHER" id="PTHR46098:SF1">
    <property type="entry name" value="TRNA (CYTOSINE(38)-C(5))-METHYLTRANSFERASE"/>
    <property type="match status" value="1"/>
</dbReference>
<evidence type="ECO:0000256" key="2">
    <source>
        <dbReference type="ARBA" id="ARBA00022490"/>
    </source>
</evidence>
<dbReference type="GO" id="GO:0036416">
    <property type="term" value="P:tRNA stabilization"/>
    <property type="evidence" value="ECO:0007669"/>
    <property type="project" value="Ensembl"/>
</dbReference>
<dbReference type="Proteomes" id="UP000429181">
    <property type="component" value="Chromosome 13"/>
</dbReference>
<dbReference type="AlphaFoldDB" id="A0A4W2CM40"/>
<reference evidence="14" key="2">
    <citation type="submission" date="2025-05" db="UniProtKB">
        <authorList>
            <consortium name="Ensembl"/>
        </authorList>
    </citation>
    <scope>IDENTIFICATION</scope>
</reference>
<dbReference type="InterPro" id="IPR001525">
    <property type="entry name" value="C5_MeTfrase"/>
</dbReference>
<comment type="similarity">
    <text evidence="13">Belongs to the class I-like SAM-binding methyltransferase superfamily. C5-methyltransferase family.</text>
</comment>
<evidence type="ECO:0000256" key="5">
    <source>
        <dbReference type="ARBA" id="ARBA00022691"/>
    </source>
</evidence>
<keyword evidence="6" id="KW-0819">tRNA processing</keyword>
<dbReference type="SUPFAM" id="SSF53335">
    <property type="entry name" value="S-adenosyl-L-methionine-dependent methyltransferases"/>
    <property type="match status" value="1"/>
</dbReference>
<evidence type="ECO:0000256" key="7">
    <source>
        <dbReference type="ARBA" id="ARBA00022884"/>
    </source>
</evidence>
<keyword evidence="2" id="KW-0963">Cytoplasm</keyword>
<evidence type="ECO:0000256" key="10">
    <source>
        <dbReference type="ARBA" id="ARBA00042810"/>
    </source>
</evidence>
<dbReference type="InterPro" id="IPR050750">
    <property type="entry name" value="C5-MTase"/>
</dbReference>
<dbReference type="GeneTree" id="ENSGT00390000016416"/>
<dbReference type="Pfam" id="PF00145">
    <property type="entry name" value="DNA_methylase"/>
    <property type="match status" value="1"/>
</dbReference>
<proteinExistence type="inferred from homology"/>
<dbReference type="PANTHER" id="PTHR46098">
    <property type="entry name" value="TRNA (CYTOSINE(38)-C(5))-METHYLTRANSFERASE"/>
    <property type="match status" value="1"/>
</dbReference>